<reference evidence="6 7" key="1">
    <citation type="submission" date="2016-04" db="EMBL/GenBank/DDBJ databases">
        <title>Draft Genome Sequences of Staphylococcus capitis Strain H36, S. capitis Strain H65, S. cohnii Strain H62, S. hominis Strain H69, Mycobacterium iranicum Strain H39, Plantibacter sp. Strain H53, Pseudomonas oryzihabitans Strain H72, and Microbacterium sp. Strain H83, isolated from residential settings.</title>
        <authorList>
            <person name="Lymperopoulou D."/>
            <person name="Adams R.I."/>
            <person name="Lindow S."/>
            <person name="Coil D.A."/>
            <person name="Jospin G."/>
            <person name="Eisen J.A."/>
        </authorList>
    </citation>
    <scope>NUCLEOTIDE SEQUENCE [LARGE SCALE GENOMIC DNA]</scope>
    <source>
        <strain evidence="6 7">H39</strain>
    </source>
</reference>
<feature type="transmembrane region" description="Helical" evidence="5">
    <location>
        <begin position="139"/>
        <end position="166"/>
    </location>
</feature>
<dbReference type="OrthoDB" id="9788634at2"/>
<comment type="subcellular location">
    <subcellularLocation>
        <location evidence="5">Cell membrane</location>
        <topology evidence="5">Multi-pass membrane protein</topology>
    </subcellularLocation>
    <subcellularLocation>
        <location evidence="1">Membrane</location>
        <topology evidence="1">Multi-pass membrane protein</topology>
    </subcellularLocation>
</comment>
<dbReference type="EMBL" id="LWCS01000024">
    <property type="protein sequence ID" value="OAN37887.1"/>
    <property type="molecule type" value="Genomic_DNA"/>
</dbReference>
<feature type="transmembrane region" description="Helical" evidence="5">
    <location>
        <begin position="101"/>
        <end position="118"/>
    </location>
</feature>
<keyword evidence="5" id="KW-1003">Cell membrane</keyword>
<evidence type="ECO:0000256" key="1">
    <source>
        <dbReference type="ARBA" id="ARBA00004141"/>
    </source>
</evidence>
<sequence length="260" mass="26545">MELVAVSFTAGVVLSALASPVGVSGAVFLMPFQISVLHIPSPAVTPTNLLFNVIAIPGALARYSRRSSLRSPLTSVMLAGTVPGVVIGALVRVFLLPGAQIFQLFVAAVLLPLGIWLCRRAWTNKTRLREAAPDSQRRITILGLAVGVVSGIYGIGGGSLLSPILVGRGLPVAAVAPAALTSTFVTSLAGAATYVALASTRPGLATVPHWTVGIAAGAGGLLGGYLGAALQPRLPERALRFTLGVLAILTAGFYTGRSFG</sequence>
<dbReference type="Pfam" id="PF01925">
    <property type="entry name" value="TauE"/>
    <property type="match status" value="1"/>
</dbReference>
<gene>
    <name evidence="6" type="ORF">A4X20_20880</name>
</gene>
<feature type="transmembrane region" description="Helical" evidence="5">
    <location>
        <begin position="209"/>
        <end position="226"/>
    </location>
</feature>
<keyword evidence="3 5" id="KW-1133">Transmembrane helix</keyword>
<protein>
    <recommendedName>
        <fullName evidence="5">Probable membrane transporter protein</fullName>
    </recommendedName>
</protein>
<dbReference type="PANTHER" id="PTHR43483:SF3">
    <property type="entry name" value="MEMBRANE TRANSPORTER PROTEIN HI_0806-RELATED"/>
    <property type="match status" value="1"/>
</dbReference>
<feature type="transmembrane region" description="Helical" evidence="5">
    <location>
        <begin position="238"/>
        <end position="256"/>
    </location>
</feature>
<name>A0A178LUY3_MYCIR</name>
<dbReference type="AlphaFoldDB" id="A0A178LUY3"/>
<dbReference type="InterPro" id="IPR002781">
    <property type="entry name" value="TM_pro_TauE-like"/>
</dbReference>
<feature type="transmembrane region" description="Helical" evidence="5">
    <location>
        <begin position="42"/>
        <end position="61"/>
    </location>
</feature>
<keyword evidence="4 5" id="KW-0472">Membrane</keyword>
<evidence type="ECO:0000256" key="3">
    <source>
        <dbReference type="ARBA" id="ARBA00022989"/>
    </source>
</evidence>
<evidence type="ECO:0000256" key="4">
    <source>
        <dbReference type="ARBA" id="ARBA00023136"/>
    </source>
</evidence>
<comment type="similarity">
    <text evidence="5">Belongs to the 4-toluene sulfonate uptake permease (TSUP) (TC 2.A.102) family.</text>
</comment>
<feature type="transmembrane region" description="Helical" evidence="5">
    <location>
        <begin position="172"/>
        <end position="197"/>
    </location>
</feature>
<proteinExistence type="inferred from homology"/>
<dbReference type="GO" id="GO:0005886">
    <property type="term" value="C:plasma membrane"/>
    <property type="evidence" value="ECO:0007669"/>
    <property type="project" value="UniProtKB-SubCell"/>
</dbReference>
<dbReference type="Proteomes" id="UP000078396">
    <property type="component" value="Unassembled WGS sequence"/>
</dbReference>
<evidence type="ECO:0000256" key="5">
    <source>
        <dbReference type="RuleBase" id="RU363041"/>
    </source>
</evidence>
<accession>A0A178LUY3</accession>
<keyword evidence="2 5" id="KW-0812">Transmembrane</keyword>
<comment type="caution">
    <text evidence="6">The sequence shown here is derived from an EMBL/GenBank/DDBJ whole genome shotgun (WGS) entry which is preliminary data.</text>
</comment>
<organism evidence="6 7">
    <name type="scientific">Mycolicibacterium iranicum</name>
    <name type="common">Mycobacterium iranicum</name>
    <dbReference type="NCBI Taxonomy" id="912594"/>
    <lineage>
        <taxon>Bacteria</taxon>
        <taxon>Bacillati</taxon>
        <taxon>Actinomycetota</taxon>
        <taxon>Actinomycetes</taxon>
        <taxon>Mycobacteriales</taxon>
        <taxon>Mycobacteriaceae</taxon>
        <taxon>Mycolicibacterium</taxon>
    </lineage>
</organism>
<evidence type="ECO:0000313" key="6">
    <source>
        <dbReference type="EMBL" id="OAN37887.1"/>
    </source>
</evidence>
<evidence type="ECO:0000256" key="2">
    <source>
        <dbReference type="ARBA" id="ARBA00022692"/>
    </source>
</evidence>
<feature type="transmembrane region" description="Helical" evidence="5">
    <location>
        <begin position="73"/>
        <end position="95"/>
    </location>
</feature>
<evidence type="ECO:0000313" key="7">
    <source>
        <dbReference type="Proteomes" id="UP000078396"/>
    </source>
</evidence>
<dbReference type="PANTHER" id="PTHR43483">
    <property type="entry name" value="MEMBRANE TRANSPORTER PROTEIN HI_0806-RELATED"/>
    <property type="match status" value="1"/>
</dbReference>